<organism evidence="1 2">
    <name type="scientific">Knufia fluminis</name>
    <dbReference type="NCBI Taxonomy" id="191047"/>
    <lineage>
        <taxon>Eukaryota</taxon>
        <taxon>Fungi</taxon>
        <taxon>Dikarya</taxon>
        <taxon>Ascomycota</taxon>
        <taxon>Pezizomycotina</taxon>
        <taxon>Eurotiomycetes</taxon>
        <taxon>Chaetothyriomycetidae</taxon>
        <taxon>Chaetothyriales</taxon>
        <taxon>Trichomeriaceae</taxon>
        <taxon>Knufia</taxon>
    </lineage>
</organism>
<comment type="caution">
    <text evidence="1">The sequence shown here is derived from an EMBL/GenBank/DDBJ whole genome shotgun (WGS) entry which is preliminary data.</text>
</comment>
<protein>
    <recommendedName>
        <fullName evidence="3">Glutamyl-tRNA synthetase</fullName>
    </recommendedName>
</protein>
<evidence type="ECO:0008006" key="3">
    <source>
        <dbReference type="Google" id="ProtNLM"/>
    </source>
</evidence>
<dbReference type="Proteomes" id="UP001316803">
    <property type="component" value="Unassembled WGS sequence"/>
</dbReference>
<accession>A0AAN8EBF2</accession>
<reference evidence="1 2" key="1">
    <citation type="submission" date="2022-12" db="EMBL/GenBank/DDBJ databases">
        <title>Genomic features and morphological characterization of a novel Knufia sp. strain isolated from spacecraft assembly facility.</title>
        <authorList>
            <person name="Teixeira M."/>
            <person name="Chander A.M."/>
            <person name="Stajich J.E."/>
            <person name="Venkateswaran K."/>
        </authorList>
    </citation>
    <scope>NUCLEOTIDE SEQUENCE [LARGE SCALE GENOMIC DNA]</scope>
    <source>
        <strain evidence="1 2">FJI-L2-BK-P2</strain>
    </source>
</reference>
<evidence type="ECO:0000313" key="1">
    <source>
        <dbReference type="EMBL" id="KAK5951384.1"/>
    </source>
</evidence>
<evidence type="ECO:0000313" key="2">
    <source>
        <dbReference type="Proteomes" id="UP001316803"/>
    </source>
</evidence>
<keyword evidence="2" id="KW-1185">Reference proteome</keyword>
<dbReference type="PANTHER" id="PTHR41729">
    <property type="entry name" value="GLUTAMYL-TRNA SYNTHETASE"/>
    <property type="match status" value="1"/>
</dbReference>
<name>A0AAN8EBF2_9EURO</name>
<dbReference type="EMBL" id="JAKLMC020000020">
    <property type="protein sequence ID" value="KAK5951384.1"/>
    <property type="molecule type" value="Genomic_DNA"/>
</dbReference>
<dbReference type="PANTHER" id="PTHR41729:SF1">
    <property type="entry name" value="GLUTAMYL-TRNA SYNTHETASE"/>
    <property type="match status" value="1"/>
</dbReference>
<proteinExistence type="predicted"/>
<sequence length="260" mass="29687">MAPNIEQALSLVDEGHSRDPRKTSSGEPYELHYAQRMTHYLDLHTSNASPLLQVAVRAQHFRRWEVPRDSYPKTKPGYFAWRTYLKKRQAEQVKEICLTCGFNEEEAGRVGSLIAKEDLKKGEGKGDAEVQILEDCAALVFLVSTEIRCSHTPQIHTIHLTQLGFSKIWIETPTALELLSPFPFRSMCTNSTVHFQDDQFDDYEVKWAQEHGSQEEADEKMISILRKTWVKMGKRGQDLALQLNLSEKAKELVGKALAEQ</sequence>
<gene>
    <name evidence="1" type="ORF">OHC33_007440</name>
</gene>
<dbReference type="InterPro" id="IPR025255">
    <property type="entry name" value="DUF4202"/>
</dbReference>
<dbReference type="Pfam" id="PF13875">
    <property type="entry name" value="DUF4202"/>
    <property type="match status" value="2"/>
</dbReference>
<dbReference type="AlphaFoldDB" id="A0AAN8EBF2"/>